<accession>A0A6G1LPG0</accession>
<dbReference type="GO" id="GO:0005549">
    <property type="term" value="F:odorant binding"/>
    <property type="evidence" value="ECO:0007669"/>
    <property type="project" value="InterPro"/>
</dbReference>
<keyword evidence="8 10" id="KW-0675">Receptor</keyword>
<keyword evidence="4 10" id="KW-0812">Transmembrane</keyword>
<comment type="similarity">
    <text evidence="10">Belongs to the insect chemoreceptor superfamily. Heteromeric odorant receptor channel (TC 1.A.69) family.</text>
</comment>
<evidence type="ECO:0000256" key="10">
    <source>
        <dbReference type="RuleBase" id="RU351113"/>
    </source>
</evidence>
<name>A0A6G1LPG0_9HYME</name>
<evidence type="ECO:0000313" key="11">
    <source>
        <dbReference type="EMBL" id="KAF3054350.1"/>
    </source>
</evidence>
<evidence type="ECO:0000256" key="2">
    <source>
        <dbReference type="ARBA" id="ARBA00022475"/>
    </source>
</evidence>
<dbReference type="InterPro" id="IPR004117">
    <property type="entry name" value="7tm6_olfct_rcpt"/>
</dbReference>
<evidence type="ECO:0000256" key="8">
    <source>
        <dbReference type="ARBA" id="ARBA00023170"/>
    </source>
</evidence>
<comment type="subcellular location">
    <subcellularLocation>
        <location evidence="1 10">Cell membrane</location>
        <topology evidence="1 10">Multi-pass membrane protein</topology>
    </subcellularLocation>
</comment>
<keyword evidence="5 10" id="KW-0552">Olfaction</keyword>
<dbReference type="EMBL" id="SGBU01000041">
    <property type="protein sequence ID" value="KAF3054350.1"/>
    <property type="molecule type" value="Genomic_DNA"/>
</dbReference>
<dbReference type="GO" id="GO:0004984">
    <property type="term" value="F:olfactory receptor activity"/>
    <property type="evidence" value="ECO:0007669"/>
    <property type="project" value="InterPro"/>
</dbReference>
<dbReference type="AlphaFoldDB" id="A0A6G1LPG0"/>
<feature type="transmembrane region" description="Helical" evidence="10">
    <location>
        <begin position="77"/>
        <end position="96"/>
    </location>
</feature>
<reference evidence="11 12" key="1">
    <citation type="submission" date="2019-08" db="EMBL/GenBank/DDBJ databases">
        <title>High quality draft denovo assembly of Nylanderia fulva.</title>
        <authorList>
            <person name="Vargo E.L."/>
            <person name="Tarone A.M."/>
            <person name="Konganti K.R."/>
        </authorList>
    </citation>
    <scope>NUCLEOTIDE SEQUENCE [LARGE SCALE GENOMIC DNA]</scope>
    <source>
        <strain evidence="11">TAMU-Nful-2015</strain>
        <tissue evidence="11">Whole body</tissue>
    </source>
</reference>
<protein>
    <recommendedName>
        <fullName evidence="10">Odorant receptor</fullName>
    </recommendedName>
</protein>
<evidence type="ECO:0000313" key="12">
    <source>
        <dbReference type="Proteomes" id="UP000479987"/>
    </source>
</evidence>
<organism evidence="11 12">
    <name type="scientific">Nylanderia fulva</name>
    <dbReference type="NCBI Taxonomy" id="613905"/>
    <lineage>
        <taxon>Eukaryota</taxon>
        <taxon>Metazoa</taxon>
        <taxon>Ecdysozoa</taxon>
        <taxon>Arthropoda</taxon>
        <taxon>Hexapoda</taxon>
        <taxon>Insecta</taxon>
        <taxon>Pterygota</taxon>
        <taxon>Neoptera</taxon>
        <taxon>Endopterygota</taxon>
        <taxon>Hymenoptera</taxon>
        <taxon>Apocrita</taxon>
        <taxon>Aculeata</taxon>
        <taxon>Formicoidea</taxon>
        <taxon>Formicidae</taxon>
        <taxon>Formicinae</taxon>
        <taxon>Nylanderia</taxon>
    </lineage>
</organism>
<dbReference type="PANTHER" id="PTHR21137">
    <property type="entry name" value="ODORANT RECEPTOR"/>
    <property type="match status" value="1"/>
</dbReference>
<evidence type="ECO:0000256" key="9">
    <source>
        <dbReference type="ARBA" id="ARBA00023224"/>
    </source>
</evidence>
<evidence type="ECO:0000256" key="6">
    <source>
        <dbReference type="ARBA" id="ARBA00022989"/>
    </source>
</evidence>
<dbReference type="Pfam" id="PF02949">
    <property type="entry name" value="7tm_6"/>
    <property type="match status" value="1"/>
</dbReference>
<evidence type="ECO:0000256" key="4">
    <source>
        <dbReference type="ARBA" id="ARBA00022692"/>
    </source>
</evidence>
<evidence type="ECO:0000256" key="7">
    <source>
        <dbReference type="ARBA" id="ARBA00023136"/>
    </source>
</evidence>
<dbReference type="PANTHER" id="PTHR21137:SF35">
    <property type="entry name" value="ODORANT RECEPTOR 19A-RELATED"/>
    <property type="match status" value="1"/>
</dbReference>
<feature type="transmembrane region" description="Helical" evidence="10">
    <location>
        <begin position="47"/>
        <end position="65"/>
    </location>
</feature>
<feature type="transmembrane region" description="Helical" evidence="10">
    <location>
        <begin position="268"/>
        <end position="292"/>
    </location>
</feature>
<evidence type="ECO:0000256" key="1">
    <source>
        <dbReference type="ARBA" id="ARBA00004651"/>
    </source>
</evidence>
<proteinExistence type="inferred from homology"/>
<keyword evidence="6 10" id="KW-1133">Transmembrane helix</keyword>
<dbReference type="Proteomes" id="UP000479987">
    <property type="component" value="Unassembled WGS sequence"/>
</dbReference>
<keyword evidence="2" id="KW-1003">Cell membrane</keyword>
<comment type="caution">
    <text evidence="10">Lacks conserved residue(s) required for the propagation of feature annotation.</text>
</comment>
<dbReference type="GO" id="GO:0007165">
    <property type="term" value="P:signal transduction"/>
    <property type="evidence" value="ECO:0007669"/>
    <property type="project" value="UniProtKB-KW"/>
</dbReference>
<keyword evidence="9 10" id="KW-0807">Transducer</keyword>
<comment type="caution">
    <text evidence="11">The sequence shown here is derived from an EMBL/GenBank/DDBJ whole genome shotgun (WGS) entry which is preliminary data.</text>
</comment>
<evidence type="ECO:0000256" key="5">
    <source>
        <dbReference type="ARBA" id="ARBA00022725"/>
    </source>
</evidence>
<feature type="transmembrane region" description="Helical" evidence="10">
    <location>
        <begin position="137"/>
        <end position="159"/>
    </location>
</feature>
<keyword evidence="12" id="KW-1185">Reference proteome</keyword>
<gene>
    <name evidence="11" type="primary">Or-043</name>
    <name evidence="11" type="synonym">Nful_v1.0-Or-043</name>
    <name evidence="11" type="ORF">NFUL_NFUL000345</name>
</gene>
<sequence length="399" mass="46141">MNTSKNTEYQDFDWAVELNRYTLTPVGLWPVSKQTTWEKYMCNIRTLLVFTTLIVILIPAVHFLIRAHGNVTLMIENLQYTLPIFTATLRIAIFWWKKEALSSLMDMIADDWIKEKTSWERMKMITRAQTARTIAKFMYSMMGTSFIIAILMPICGISMSSVTNDTNSEKQLPFQTLYYIYDTSKSPQYELTFISQTISMFFTVLPNTGIDNFLNLLVFHVCGQLDILKNRITHLDQFTNYAHVLKSCVADHTRIIRAIAIIEDTYNLMLLALLLYFAIIFAFYGFLIVSIFEDENNLSFSGMLYRLLFVITISGHMCAYCAVGEILVSQCNRIHYAAYSNKWYFLEPKDARNMIFILIRTNEPIYLTAGKMFPMTMATFSNLIKTSAGYVSVLLTTRH</sequence>
<dbReference type="GO" id="GO:0005886">
    <property type="term" value="C:plasma membrane"/>
    <property type="evidence" value="ECO:0007669"/>
    <property type="project" value="UniProtKB-SubCell"/>
</dbReference>
<keyword evidence="3 10" id="KW-0716">Sensory transduction</keyword>
<feature type="transmembrane region" description="Helical" evidence="10">
    <location>
        <begin position="304"/>
        <end position="328"/>
    </location>
</feature>
<keyword evidence="7 10" id="KW-0472">Membrane</keyword>
<evidence type="ECO:0000256" key="3">
    <source>
        <dbReference type="ARBA" id="ARBA00022606"/>
    </source>
</evidence>